<proteinExistence type="predicted"/>
<comment type="caution">
    <text evidence="2">The sequence shown here is derived from an EMBL/GenBank/DDBJ whole genome shotgun (WGS) entry which is preliminary data.</text>
</comment>
<reference evidence="2" key="1">
    <citation type="submission" date="2020-07" db="EMBL/GenBank/DDBJ databases">
        <title>Huge and variable diversity of episymbiotic CPR bacteria and DPANN archaea in groundwater ecosystems.</title>
        <authorList>
            <person name="He C.Y."/>
            <person name="Keren R."/>
            <person name="Whittaker M."/>
            <person name="Farag I.F."/>
            <person name="Doudna J."/>
            <person name="Cate J.H.D."/>
            <person name="Banfield J.F."/>
        </authorList>
    </citation>
    <scope>NUCLEOTIDE SEQUENCE</scope>
    <source>
        <strain evidence="2">NC_groundwater_1520_Pr4_B-0.1um_53_5</strain>
    </source>
</reference>
<organism evidence="2 3">
    <name type="scientific">candidate division TA06 bacterium</name>
    <dbReference type="NCBI Taxonomy" id="2250710"/>
    <lineage>
        <taxon>Bacteria</taxon>
        <taxon>Bacteria division TA06</taxon>
    </lineage>
</organism>
<dbReference type="AlphaFoldDB" id="A0A933I7Q1"/>
<evidence type="ECO:0000313" key="2">
    <source>
        <dbReference type="EMBL" id="MBI4725761.1"/>
    </source>
</evidence>
<feature type="signal peptide" evidence="1">
    <location>
        <begin position="1"/>
        <end position="20"/>
    </location>
</feature>
<accession>A0A933I7Q1</accession>
<gene>
    <name evidence="2" type="ORF">HY768_00800</name>
</gene>
<protein>
    <submittedName>
        <fullName evidence="2">Uncharacterized protein</fullName>
    </submittedName>
</protein>
<keyword evidence="1" id="KW-0732">Signal</keyword>
<name>A0A933I7Q1_UNCT6</name>
<feature type="chain" id="PRO_5036954934" evidence="1">
    <location>
        <begin position="21"/>
        <end position="65"/>
    </location>
</feature>
<dbReference type="EMBL" id="JACQXR010000008">
    <property type="protein sequence ID" value="MBI4725761.1"/>
    <property type="molecule type" value="Genomic_DNA"/>
</dbReference>
<evidence type="ECO:0000313" key="3">
    <source>
        <dbReference type="Proteomes" id="UP000736328"/>
    </source>
</evidence>
<evidence type="ECO:0000256" key="1">
    <source>
        <dbReference type="SAM" id="SignalP"/>
    </source>
</evidence>
<dbReference type="Proteomes" id="UP000736328">
    <property type="component" value="Unassembled WGS sequence"/>
</dbReference>
<sequence length="65" mass="7399">MKKYFLLVLLSAFLAVLAAAQPSEQSLIAAWEQSLKNDPATLAFEKTGERSYKYQTKKFPFCRIP</sequence>